<dbReference type="Proteomes" id="UP000193719">
    <property type="component" value="Unassembled WGS sequence"/>
</dbReference>
<name>A0A1Y1VJG4_9FUNG</name>
<gene>
    <name evidence="1" type="ORF">BCR36DRAFT_344603</name>
</gene>
<accession>A0A1Y1VJG4</accession>
<organism evidence="1 2">
    <name type="scientific">Piromyces finnis</name>
    <dbReference type="NCBI Taxonomy" id="1754191"/>
    <lineage>
        <taxon>Eukaryota</taxon>
        <taxon>Fungi</taxon>
        <taxon>Fungi incertae sedis</taxon>
        <taxon>Chytridiomycota</taxon>
        <taxon>Chytridiomycota incertae sedis</taxon>
        <taxon>Neocallimastigomycetes</taxon>
        <taxon>Neocallimastigales</taxon>
        <taxon>Neocallimastigaceae</taxon>
        <taxon>Piromyces</taxon>
    </lineage>
</organism>
<evidence type="ECO:0000313" key="2">
    <source>
        <dbReference type="Proteomes" id="UP000193719"/>
    </source>
</evidence>
<dbReference type="OrthoDB" id="341259at2759"/>
<dbReference type="Pfam" id="PF13637">
    <property type="entry name" value="Ank_4"/>
    <property type="match status" value="1"/>
</dbReference>
<reference evidence="1 2" key="1">
    <citation type="submission" date="2016-08" db="EMBL/GenBank/DDBJ databases">
        <title>Genomes of anaerobic fungi encode conserved fungal cellulosomes for biomass hydrolysis.</title>
        <authorList>
            <consortium name="DOE Joint Genome Institute"/>
            <person name="Haitjema C.H."/>
            <person name="Gilmore S.P."/>
            <person name="Henske J.K."/>
            <person name="Solomon K.V."/>
            <person name="De Groot R."/>
            <person name="Kuo A."/>
            <person name="Mondo S.J."/>
            <person name="Salamov A.A."/>
            <person name="Labutti K."/>
            <person name="Zhao Z."/>
            <person name="Chiniquy J."/>
            <person name="Barry K."/>
            <person name="Brewer H.M."/>
            <person name="Purvine S.O."/>
            <person name="Wright A.T."/>
            <person name="Boxma B."/>
            <person name="Van Alen T."/>
            <person name="Hackstein J.H."/>
            <person name="Baker S.E."/>
            <person name="Grigoriev I.V."/>
            <person name="O'Malley M.A."/>
        </authorList>
    </citation>
    <scope>NUCLEOTIDE SEQUENCE [LARGE SCALE GENOMIC DNA]</scope>
    <source>
        <strain evidence="2">finn</strain>
    </source>
</reference>
<dbReference type="SUPFAM" id="SSF48403">
    <property type="entry name" value="Ankyrin repeat"/>
    <property type="match status" value="1"/>
</dbReference>
<dbReference type="EMBL" id="MCFH01000005">
    <property type="protein sequence ID" value="ORX57849.1"/>
    <property type="molecule type" value="Genomic_DNA"/>
</dbReference>
<reference evidence="1 2" key="2">
    <citation type="submission" date="2016-08" db="EMBL/GenBank/DDBJ databases">
        <title>Pervasive Adenine N6-methylation of Active Genes in Fungi.</title>
        <authorList>
            <consortium name="DOE Joint Genome Institute"/>
            <person name="Mondo S.J."/>
            <person name="Dannebaum R.O."/>
            <person name="Kuo R.C."/>
            <person name="Labutti K."/>
            <person name="Haridas S."/>
            <person name="Kuo A."/>
            <person name="Salamov A."/>
            <person name="Ahrendt S.R."/>
            <person name="Lipzen A."/>
            <person name="Sullivan W."/>
            <person name="Andreopoulos W.B."/>
            <person name="Clum A."/>
            <person name="Lindquist E."/>
            <person name="Daum C."/>
            <person name="Ramamoorthy G.K."/>
            <person name="Gryganskyi A."/>
            <person name="Culley D."/>
            <person name="Magnuson J.K."/>
            <person name="James T.Y."/>
            <person name="O'Malley M.A."/>
            <person name="Stajich J.E."/>
            <person name="Spatafora J.W."/>
            <person name="Visel A."/>
            <person name="Grigoriev I.V."/>
        </authorList>
    </citation>
    <scope>NUCLEOTIDE SEQUENCE [LARGE SCALE GENOMIC DNA]</scope>
    <source>
        <strain evidence="2">finn</strain>
    </source>
</reference>
<dbReference type="InterPro" id="IPR036770">
    <property type="entry name" value="Ankyrin_rpt-contain_sf"/>
</dbReference>
<dbReference type="PANTHER" id="PTHR44207">
    <property type="entry name" value="SURFACE ANTIGEN BSPA-LIKE-RELATED"/>
    <property type="match status" value="1"/>
</dbReference>
<keyword evidence="2" id="KW-1185">Reference proteome</keyword>
<dbReference type="AlphaFoldDB" id="A0A1Y1VJG4"/>
<comment type="caution">
    <text evidence="1">The sequence shown here is derived from an EMBL/GenBank/DDBJ whole genome shotgun (WGS) entry which is preliminary data.</text>
</comment>
<evidence type="ECO:0000313" key="1">
    <source>
        <dbReference type="EMBL" id="ORX57849.1"/>
    </source>
</evidence>
<protein>
    <submittedName>
        <fullName evidence="1">Uncharacterized protein</fullName>
    </submittedName>
</protein>
<dbReference type="Gene3D" id="1.25.40.20">
    <property type="entry name" value="Ankyrin repeat-containing domain"/>
    <property type="match status" value="1"/>
</dbReference>
<proteinExistence type="predicted"/>
<dbReference type="InterPro" id="IPR002110">
    <property type="entry name" value="Ankyrin_rpt"/>
</dbReference>
<sequence length="125" mass="14643">MGNNDQSILLYAMKLGSKVIIKFLIDYYACIDFTKKHEIFYLISNSKWKHTELFEYFAKYNTKNFNSESLKTIISCNRLDLLKILVENHLDVNIKDEKGFTLLAFALKIHKHQIIDYLIKCGADT</sequence>